<evidence type="ECO:0000313" key="4">
    <source>
        <dbReference type="Proteomes" id="UP000501747"/>
    </source>
</evidence>
<sequence>MSQLLDLKKQYSDWIMDSMNYTQLDKDIIRIDTPFLDNDFDHIVLYVEFLKNNQVLITDDGYTLANLKNLGFKISNQTKKRKTILTDICDDYGIEFDSKENELFIKSNIDKFPISKHRLLQAILKINDLFLLRPNYEPNSTFETVSKALDEENIFYSTKFPAIGKRGITFVFDFSIPTRSKKDKLIRIINSPNDLNYSKVLSMDVSMLQGNKDADYFAILDDLNHELKNYAEVESVYEEVKEQYNIKIHPIKMSQLDQKIELLRN</sequence>
<feature type="domain" description="DUF1828" evidence="1">
    <location>
        <begin position="33"/>
        <end position="126"/>
    </location>
</feature>
<accession>A0A6G8AVX6</accession>
<reference evidence="3 4" key="1">
    <citation type="submission" date="2020-03" db="EMBL/GenBank/DDBJ databases">
        <title>Vagococcus sp. nov., isolated from beetles.</title>
        <authorList>
            <person name="Hyun D.-W."/>
            <person name="Bae J.-W."/>
        </authorList>
    </citation>
    <scope>NUCLEOTIDE SEQUENCE [LARGE SCALE GENOMIC DNA]</scope>
    <source>
        <strain evidence="3 4">HDW17B</strain>
    </source>
</reference>
<keyword evidence="4" id="KW-1185">Reference proteome</keyword>
<dbReference type="RefSeq" id="WP_166035367.1">
    <property type="nucleotide sequence ID" value="NZ_CP049887.1"/>
</dbReference>
<feature type="domain" description="DUF1829" evidence="2">
    <location>
        <begin position="164"/>
        <end position="245"/>
    </location>
</feature>
<dbReference type="AlphaFoldDB" id="A0A6G8AVX6"/>
<protein>
    <submittedName>
        <fullName evidence="3">DUF1828 domain-containing protein</fullName>
    </submittedName>
</protein>
<dbReference type="Pfam" id="PF08861">
    <property type="entry name" value="DUF1828"/>
    <property type="match status" value="1"/>
</dbReference>
<dbReference type="EMBL" id="CP049887">
    <property type="protein sequence ID" value="QIL49241.1"/>
    <property type="molecule type" value="Genomic_DNA"/>
</dbReference>
<dbReference type="InterPro" id="IPR014960">
    <property type="entry name" value="DUF1828"/>
</dbReference>
<name>A0A6G8AVX6_9ENTE</name>
<proteinExistence type="predicted"/>
<dbReference type="InterPro" id="IPR014961">
    <property type="entry name" value="DUF1829"/>
</dbReference>
<dbReference type="Pfam" id="PF08862">
    <property type="entry name" value="DUF1829"/>
    <property type="match status" value="1"/>
</dbReference>
<gene>
    <name evidence="3" type="ORF">G7082_12440</name>
</gene>
<dbReference type="Proteomes" id="UP000501747">
    <property type="component" value="Chromosome"/>
</dbReference>
<evidence type="ECO:0000259" key="1">
    <source>
        <dbReference type="Pfam" id="PF08861"/>
    </source>
</evidence>
<evidence type="ECO:0000259" key="2">
    <source>
        <dbReference type="Pfam" id="PF08862"/>
    </source>
</evidence>
<dbReference type="KEGG" id="vhy:G7082_12440"/>
<evidence type="ECO:0000313" key="3">
    <source>
        <dbReference type="EMBL" id="QIL49241.1"/>
    </source>
</evidence>
<organism evidence="3 4">
    <name type="scientific">Vagococcus hydrophili</name>
    <dbReference type="NCBI Taxonomy" id="2714947"/>
    <lineage>
        <taxon>Bacteria</taxon>
        <taxon>Bacillati</taxon>
        <taxon>Bacillota</taxon>
        <taxon>Bacilli</taxon>
        <taxon>Lactobacillales</taxon>
        <taxon>Enterococcaceae</taxon>
        <taxon>Vagococcus</taxon>
    </lineage>
</organism>